<reference evidence="10 11" key="1">
    <citation type="submission" date="2018-03" db="EMBL/GenBank/DDBJ databases">
        <title>Genomic Encyclopedia of Archaeal and Bacterial Type Strains, Phase II (KMG-II): from individual species to whole genera.</title>
        <authorList>
            <person name="Goeker M."/>
        </authorList>
    </citation>
    <scope>NUCLEOTIDE SEQUENCE [LARGE SCALE GENOMIC DNA]</scope>
    <source>
        <strain evidence="10 11">DSM 17586</strain>
    </source>
</reference>
<protein>
    <submittedName>
        <fullName evidence="10">AGCS family alanine or glycine:cation symporter</fullName>
    </submittedName>
</protein>
<dbReference type="PRINTS" id="PR00175">
    <property type="entry name" value="NAALASMPORT"/>
</dbReference>
<name>A0A2P8EJ81_9GAMM</name>
<keyword evidence="6 9" id="KW-0769">Symport</keyword>
<dbReference type="AlphaFoldDB" id="A0A2P8EJ81"/>
<dbReference type="InterPro" id="IPR001463">
    <property type="entry name" value="Na/Ala_symport"/>
</dbReference>
<feature type="transmembrane region" description="Helical" evidence="9">
    <location>
        <begin position="380"/>
        <end position="400"/>
    </location>
</feature>
<evidence type="ECO:0000313" key="10">
    <source>
        <dbReference type="EMBL" id="PSL09507.1"/>
    </source>
</evidence>
<keyword evidence="7 9" id="KW-1133">Transmembrane helix</keyword>
<evidence type="ECO:0000256" key="9">
    <source>
        <dbReference type="RuleBase" id="RU363064"/>
    </source>
</evidence>
<dbReference type="Proteomes" id="UP000242133">
    <property type="component" value="Unassembled WGS sequence"/>
</dbReference>
<keyword evidence="8 9" id="KW-0472">Membrane</keyword>
<evidence type="ECO:0000313" key="11">
    <source>
        <dbReference type="Proteomes" id="UP000242133"/>
    </source>
</evidence>
<dbReference type="Pfam" id="PF01235">
    <property type="entry name" value="Na_Ala_symp"/>
    <property type="match status" value="1"/>
</dbReference>
<comment type="caution">
    <text evidence="10">The sequence shown here is derived from an EMBL/GenBank/DDBJ whole genome shotgun (WGS) entry which is preliminary data.</text>
</comment>
<proteinExistence type="inferred from homology"/>
<dbReference type="RefSeq" id="WP_106593254.1">
    <property type="nucleotide sequence ID" value="NZ_PYGI01000031.1"/>
</dbReference>
<dbReference type="NCBIfam" id="TIGR00835">
    <property type="entry name" value="agcS"/>
    <property type="match status" value="1"/>
</dbReference>
<feature type="transmembrane region" description="Helical" evidence="9">
    <location>
        <begin position="299"/>
        <end position="320"/>
    </location>
</feature>
<evidence type="ECO:0000256" key="6">
    <source>
        <dbReference type="ARBA" id="ARBA00022847"/>
    </source>
</evidence>
<evidence type="ECO:0000256" key="1">
    <source>
        <dbReference type="ARBA" id="ARBA00004651"/>
    </source>
</evidence>
<feature type="transmembrane region" description="Helical" evidence="9">
    <location>
        <begin position="91"/>
        <end position="108"/>
    </location>
</feature>
<comment type="similarity">
    <text evidence="2 9">Belongs to the alanine or glycine:cation symporter (AGCS) (TC 2.A.25) family.</text>
</comment>
<keyword evidence="9" id="KW-0997">Cell inner membrane</keyword>
<evidence type="ECO:0000256" key="2">
    <source>
        <dbReference type="ARBA" id="ARBA00009261"/>
    </source>
</evidence>
<comment type="subcellular location">
    <subcellularLocation>
        <location evidence="9">Cell inner membrane</location>
        <topology evidence="9">Multi-pass membrane protein</topology>
    </subcellularLocation>
    <subcellularLocation>
        <location evidence="1">Cell membrane</location>
        <topology evidence="1">Multi-pass membrane protein</topology>
    </subcellularLocation>
</comment>
<feature type="transmembrane region" description="Helical" evidence="9">
    <location>
        <begin position="208"/>
        <end position="229"/>
    </location>
</feature>
<feature type="transmembrane region" description="Helical" evidence="9">
    <location>
        <begin position="141"/>
        <end position="163"/>
    </location>
</feature>
<dbReference type="FunFam" id="1.20.1740.10:FF:000004">
    <property type="entry name" value="Sodium:alanine symporter family protein"/>
    <property type="match status" value="1"/>
</dbReference>
<feature type="transmembrane region" description="Helical" evidence="9">
    <location>
        <begin position="348"/>
        <end position="368"/>
    </location>
</feature>
<dbReference type="OrthoDB" id="9806926at2"/>
<keyword evidence="4" id="KW-1003">Cell membrane</keyword>
<organism evidence="10 11">
    <name type="scientific">Marinobacterium halophilum</name>
    <dbReference type="NCBI Taxonomy" id="267374"/>
    <lineage>
        <taxon>Bacteria</taxon>
        <taxon>Pseudomonadati</taxon>
        <taxon>Pseudomonadota</taxon>
        <taxon>Gammaproteobacteria</taxon>
        <taxon>Oceanospirillales</taxon>
        <taxon>Oceanospirillaceae</taxon>
        <taxon>Marinobacterium</taxon>
    </lineage>
</organism>
<feature type="transmembrane region" description="Helical" evidence="9">
    <location>
        <begin position="406"/>
        <end position="429"/>
    </location>
</feature>
<sequence length="489" mass="52302">MLDFLNDILWGKVLIALLITIGIGFTVASRFVQFRYFGRMFRILGASQAFKHDKHGHLSSFQALLLSVAGRVGGGNIAGVAVAITLGGPGAIFWMWVVGMMGMATSFLECTLAQTYKQAEPDGTYRGGPAHYISRGLGARWNWLAGLYSVLLLVTFGFCFTALQSYAVATSVGDAFGVPVLYSGIALAVIVGMIIFGGVKRIAKVTEVLVPVMAVGYLLVAFVVLGMNLERIPDVITLIVKSAFGLEPMVGGGIGAAILMGVKRGLFSNEAGLGSAPNVAAVAYVPHPANQGIVQAFSVFIDTLVICSATAFIILLSSVYEPGSGVSVEGVALTQSALADHVGDWGRSFVSIALLLFGFSTVLYNYYLGENSLNFFSTDNTRLLNGFRVLIIALVCWGATTDLSTVFGFADVTMGLLALVNLIALLFLFKPGLRIMRDFDRQIAEGIEQPVFDVSRFDDMNLDAAAWEIEPEDLARIRQREAAAVAQGK</sequence>
<keyword evidence="3 9" id="KW-0813">Transport</keyword>
<evidence type="ECO:0000256" key="8">
    <source>
        <dbReference type="ARBA" id="ARBA00023136"/>
    </source>
</evidence>
<keyword evidence="11" id="KW-1185">Reference proteome</keyword>
<evidence type="ECO:0000256" key="3">
    <source>
        <dbReference type="ARBA" id="ARBA00022448"/>
    </source>
</evidence>
<feature type="transmembrane region" description="Helical" evidence="9">
    <location>
        <begin position="12"/>
        <end position="32"/>
    </location>
</feature>
<dbReference type="PANTHER" id="PTHR30330:SF1">
    <property type="entry name" value="AMINO-ACID CARRIER PROTEIN ALST"/>
    <property type="match status" value="1"/>
</dbReference>
<dbReference type="GO" id="GO:0005283">
    <property type="term" value="F:amino acid:sodium symporter activity"/>
    <property type="evidence" value="ECO:0007669"/>
    <property type="project" value="InterPro"/>
</dbReference>
<feature type="transmembrane region" description="Helical" evidence="9">
    <location>
        <begin position="63"/>
        <end position="85"/>
    </location>
</feature>
<accession>A0A2P8EJ81</accession>
<dbReference type="PANTHER" id="PTHR30330">
    <property type="entry name" value="AGSS FAMILY TRANSPORTER, SODIUM-ALANINE"/>
    <property type="match status" value="1"/>
</dbReference>
<evidence type="ECO:0000256" key="4">
    <source>
        <dbReference type="ARBA" id="ARBA00022475"/>
    </source>
</evidence>
<dbReference type="GO" id="GO:0005886">
    <property type="term" value="C:plasma membrane"/>
    <property type="evidence" value="ECO:0007669"/>
    <property type="project" value="UniProtKB-SubCell"/>
</dbReference>
<evidence type="ECO:0000256" key="5">
    <source>
        <dbReference type="ARBA" id="ARBA00022692"/>
    </source>
</evidence>
<feature type="transmembrane region" description="Helical" evidence="9">
    <location>
        <begin position="235"/>
        <end position="259"/>
    </location>
</feature>
<keyword evidence="5 9" id="KW-0812">Transmembrane</keyword>
<dbReference type="Gene3D" id="1.20.1740.10">
    <property type="entry name" value="Amino acid/polyamine transporter I"/>
    <property type="match status" value="1"/>
</dbReference>
<gene>
    <name evidence="10" type="ORF">CLV44_1312</name>
</gene>
<feature type="transmembrane region" description="Helical" evidence="9">
    <location>
        <begin position="175"/>
        <end position="196"/>
    </location>
</feature>
<evidence type="ECO:0000256" key="7">
    <source>
        <dbReference type="ARBA" id="ARBA00022989"/>
    </source>
</evidence>
<dbReference type="EMBL" id="PYGI01000031">
    <property type="protein sequence ID" value="PSL09507.1"/>
    <property type="molecule type" value="Genomic_DNA"/>
</dbReference>